<dbReference type="Gene3D" id="3.40.140.10">
    <property type="entry name" value="Cytidine Deaminase, domain 2"/>
    <property type="match status" value="1"/>
</dbReference>
<evidence type="ECO:0000313" key="7">
    <source>
        <dbReference type="Proteomes" id="UP000654482"/>
    </source>
</evidence>
<gene>
    <name evidence="6" type="ORF">IQ249_00775</name>
</gene>
<comment type="caution">
    <text evidence="6">The sequence shown here is derived from an EMBL/GenBank/DDBJ whole genome shotgun (WGS) entry which is preliminary data.</text>
</comment>
<dbReference type="AlphaFoldDB" id="A0A8J7AXE2"/>
<evidence type="ECO:0000256" key="2">
    <source>
        <dbReference type="ARBA" id="ARBA00022723"/>
    </source>
</evidence>
<dbReference type="SUPFAM" id="SSF53927">
    <property type="entry name" value="Cytidine deaminase-like"/>
    <property type="match status" value="1"/>
</dbReference>
<keyword evidence="2" id="KW-0479">Metal-binding</keyword>
<evidence type="ECO:0000256" key="3">
    <source>
        <dbReference type="ARBA" id="ARBA00022801"/>
    </source>
</evidence>
<dbReference type="PANTHER" id="PTHR11079">
    <property type="entry name" value="CYTOSINE DEAMINASE FAMILY MEMBER"/>
    <property type="match status" value="1"/>
</dbReference>
<proteinExistence type="inferred from homology"/>
<evidence type="ECO:0000313" key="6">
    <source>
        <dbReference type="EMBL" id="MBE9114419.1"/>
    </source>
</evidence>
<protein>
    <submittedName>
        <fullName evidence="6">Nucleoside deaminase</fullName>
    </submittedName>
</protein>
<dbReference type="Proteomes" id="UP000654482">
    <property type="component" value="Unassembled WGS sequence"/>
</dbReference>
<dbReference type="RefSeq" id="WP_194027498.1">
    <property type="nucleotide sequence ID" value="NZ_JADEWZ010000001.1"/>
</dbReference>
<evidence type="ECO:0000256" key="1">
    <source>
        <dbReference type="ARBA" id="ARBA00006576"/>
    </source>
</evidence>
<dbReference type="InterPro" id="IPR016192">
    <property type="entry name" value="APOBEC/CMP_deaminase_Zn-bd"/>
</dbReference>
<dbReference type="GO" id="GO:0047974">
    <property type="term" value="F:guanosine deaminase activity"/>
    <property type="evidence" value="ECO:0007669"/>
    <property type="project" value="TreeGrafter"/>
</dbReference>
<dbReference type="PROSITE" id="PS00903">
    <property type="entry name" value="CYT_DCMP_DEAMINASES_1"/>
    <property type="match status" value="1"/>
</dbReference>
<reference evidence="6" key="1">
    <citation type="submission" date="2020-10" db="EMBL/GenBank/DDBJ databases">
        <authorList>
            <person name="Castelo-Branco R."/>
            <person name="Eusebio N."/>
            <person name="Adriana R."/>
            <person name="Vieira A."/>
            <person name="Brugerolle De Fraissinette N."/>
            <person name="Rezende De Castro R."/>
            <person name="Schneider M.P."/>
            <person name="Vasconcelos V."/>
            <person name="Leao P.N."/>
        </authorList>
    </citation>
    <scope>NUCLEOTIDE SEQUENCE</scope>
    <source>
        <strain evidence="6">LEGE 07157</strain>
    </source>
</reference>
<evidence type="ECO:0000259" key="5">
    <source>
        <dbReference type="PROSITE" id="PS51747"/>
    </source>
</evidence>
<dbReference type="InterPro" id="IPR016193">
    <property type="entry name" value="Cytidine_deaminase-like"/>
</dbReference>
<dbReference type="GO" id="GO:0006152">
    <property type="term" value="P:purine nucleoside catabolic process"/>
    <property type="evidence" value="ECO:0007669"/>
    <property type="project" value="TreeGrafter"/>
</dbReference>
<dbReference type="InterPro" id="IPR002125">
    <property type="entry name" value="CMP_dCMP_dom"/>
</dbReference>
<comment type="similarity">
    <text evidence="1">Belongs to the cytidine and deoxycytidylate deaminase family.</text>
</comment>
<keyword evidence="3" id="KW-0378">Hydrolase</keyword>
<keyword evidence="4" id="KW-0862">Zinc</keyword>
<dbReference type="CDD" id="cd01285">
    <property type="entry name" value="nucleoside_deaminase"/>
    <property type="match status" value="1"/>
</dbReference>
<dbReference type="GO" id="GO:0008270">
    <property type="term" value="F:zinc ion binding"/>
    <property type="evidence" value="ECO:0007669"/>
    <property type="project" value="InterPro"/>
</dbReference>
<sequence length="158" mass="17555">MIEPNRQWMQAAIALSLQSVRSGKGGPFGAVVVKGDEIIAQAHNQVTSTNDPTAHAEISAIRAACQILGTFSLKGCELYTSCEPCPMCLGAIYWARLDRVYYANTKEDAAAIGFDDRFIWNEFALPQTARTFSLQQLMRDEALTAFQEWATKPDKIEY</sequence>
<name>A0A8J7AXE2_9CYAN</name>
<evidence type="ECO:0000256" key="4">
    <source>
        <dbReference type="ARBA" id="ARBA00022833"/>
    </source>
</evidence>
<dbReference type="PANTHER" id="PTHR11079:SF161">
    <property type="entry name" value="CMP_DCMP-TYPE DEAMINASE DOMAIN-CONTAINING PROTEIN"/>
    <property type="match status" value="1"/>
</dbReference>
<feature type="domain" description="CMP/dCMP-type deaminase" evidence="5">
    <location>
        <begin position="3"/>
        <end position="115"/>
    </location>
</feature>
<organism evidence="6 7">
    <name type="scientific">Lusitaniella coriacea LEGE 07157</name>
    <dbReference type="NCBI Taxonomy" id="945747"/>
    <lineage>
        <taxon>Bacteria</taxon>
        <taxon>Bacillati</taxon>
        <taxon>Cyanobacteriota</taxon>
        <taxon>Cyanophyceae</taxon>
        <taxon>Spirulinales</taxon>
        <taxon>Lusitaniellaceae</taxon>
        <taxon>Lusitaniella</taxon>
    </lineage>
</organism>
<accession>A0A8J7AXE2</accession>
<dbReference type="PROSITE" id="PS51747">
    <property type="entry name" value="CYT_DCMP_DEAMINASES_2"/>
    <property type="match status" value="1"/>
</dbReference>
<keyword evidence="7" id="KW-1185">Reference proteome</keyword>
<dbReference type="Pfam" id="PF00383">
    <property type="entry name" value="dCMP_cyt_deam_1"/>
    <property type="match status" value="1"/>
</dbReference>
<dbReference type="FunFam" id="3.40.140.10:FF:000011">
    <property type="entry name" value="tRNA-specific adenosine deaminase"/>
    <property type="match status" value="1"/>
</dbReference>
<dbReference type="EMBL" id="JADEWZ010000001">
    <property type="protein sequence ID" value="MBE9114419.1"/>
    <property type="molecule type" value="Genomic_DNA"/>
</dbReference>